<dbReference type="Proteomes" id="UP000544122">
    <property type="component" value="Unassembled WGS sequence"/>
</dbReference>
<evidence type="ECO:0000313" key="1">
    <source>
        <dbReference type="EMBL" id="NOJ43049.1"/>
    </source>
</evidence>
<protein>
    <submittedName>
        <fullName evidence="1">Uncharacterized protein</fullName>
    </submittedName>
</protein>
<accession>A0A7Y4LY96</accession>
<organism evidence="1 2">
    <name type="scientific">Bradyrhizobium australiense</name>
    <dbReference type="NCBI Taxonomy" id="2721161"/>
    <lineage>
        <taxon>Bacteria</taxon>
        <taxon>Pseudomonadati</taxon>
        <taxon>Pseudomonadota</taxon>
        <taxon>Alphaproteobacteria</taxon>
        <taxon>Hyphomicrobiales</taxon>
        <taxon>Nitrobacteraceae</taxon>
        <taxon>Bradyrhizobium</taxon>
    </lineage>
</organism>
<proteinExistence type="predicted"/>
<comment type="caution">
    <text evidence="1">The sequence shown here is derived from an EMBL/GenBank/DDBJ whole genome shotgun (WGS) entry which is preliminary data.</text>
</comment>
<dbReference type="RefSeq" id="WP_171582266.1">
    <property type="nucleotide sequence ID" value="NZ_JAAVLX010000009.1"/>
</dbReference>
<sequence>MVENVEKCGSVTIRYPSACAYSCICGSWGCMWQVKCDGTVFTGTGFSPPKPPKNPHVTLAGDLVACAEALQNAWKRRVIVPKELRGNKIRKRTIKGTPEEIADALGLELGSKLKSARPKRQEVKIGV</sequence>
<dbReference type="EMBL" id="JAAVLX010000009">
    <property type="protein sequence ID" value="NOJ43049.1"/>
    <property type="molecule type" value="Genomic_DNA"/>
</dbReference>
<evidence type="ECO:0000313" key="2">
    <source>
        <dbReference type="Proteomes" id="UP000544122"/>
    </source>
</evidence>
<gene>
    <name evidence="1" type="ORF">HCN58_26315</name>
</gene>
<dbReference type="AlphaFoldDB" id="A0A7Y4LY96"/>
<reference evidence="1 2" key="1">
    <citation type="submission" date="2020-03" db="EMBL/GenBank/DDBJ databases">
        <title>Bradyrhizobium diversity isolated from nodules of Indigofera sp.</title>
        <authorList>
            <person name="Klepa M."/>
            <person name="Helene L."/>
            <person name="Hungria M."/>
        </authorList>
    </citation>
    <scope>NUCLEOTIDE SEQUENCE [LARGE SCALE GENOMIC DNA]</scope>
    <source>
        <strain evidence="1 2">WSM 1791</strain>
    </source>
</reference>
<keyword evidence="2" id="KW-1185">Reference proteome</keyword>
<name>A0A7Y4LY96_9BRAD</name>